<reference evidence="3" key="1">
    <citation type="submission" date="2006-09" db="EMBL/GenBank/DDBJ databases">
        <title>Annotation of Plasmodium falciparum Dd2.</title>
        <authorList>
            <consortium name="The Broad Institute Genome Sequencing Platform"/>
            <person name="Volkman S.K."/>
            <person name="Neafsey D.E."/>
            <person name="Dash A.P."/>
            <person name="Chitnis C.E."/>
            <person name="Hartl D.L."/>
            <person name="Young S.K."/>
            <person name="Zeng Q."/>
            <person name="Koehrsen M."/>
            <person name="Alvarado L."/>
            <person name="Berlin A."/>
            <person name="Borenstein D."/>
            <person name="Chapman S.B."/>
            <person name="Chen Z."/>
            <person name="Engels R."/>
            <person name="Freedman E."/>
            <person name="Gellesch M."/>
            <person name="Goldberg J."/>
            <person name="Griggs A."/>
            <person name="Gujja S."/>
            <person name="Heilman E.R."/>
            <person name="Heiman D.I."/>
            <person name="Howarth C."/>
            <person name="Jen D."/>
            <person name="Larson L."/>
            <person name="Mehta T."/>
            <person name="Neiman D."/>
            <person name="Park D."/>
            <person name="Pearson M."/>
            <person name="Roberts A."/>
            <person name="Saif S."/>
            <person name="Shea T."/>
            <person name="Shenoy N."/>
            <person name="Sisk P."/>
            <person name="Stolte C."/>
            <person name="Sykes S."/>
            <person name="Walk T."/>
            <person name="White J."/>
            <person name="Yandava C."/>
            <person name="Haas B."/>
            <person name="Henn M.R."/>
            <person name="Nusbaum C."/>
            <person name="Birren B."/>
        </authorList>
    </citation>
    <scope>NUCLEOTIDE SEQUENCE [LARGE SCALE GENOMIC DNA]</scope>
</reference>
<proteinExistence type="predicted"/>
<feature type="compositionally biased region" description="Acidic residues" evidence="1">
    <location>
        <begin position="14"/>
        <end position="24"/>
    </location>
</feature>
<feature type="compositionally biased region" description="Polar residues" evidence="1">
    <location>
        <begin position="27"/>
        <end position="37"/>
    </location>
</feature>
<dbReference type="OrthoDB" id="10250831at2759"/>
<evidence type="ECO:0000313" key="2">
    <source>
        <dbReference type="EMBL" id="KOB87362.1"/>
    </source>
</evidence>
<reference evidence="3" key="2">
    <citation type="submission" date="2006-09" db="EMBL/GenBank/DDBJ databases">
        <title>The genome sequence of Plasmodium falciparum Dd2.</title>
        <authorList>
            <consortium name="The Broad Institute Genome Sequencing Platform"/>
            <person name="Birren B."/>
            <person name="Lander E."/>
            <person name="Galagan J."/>
            <person name="Nusbaum C."/>
            <person name="Devon K."/>
            <person name="Henn M."/>
            <person name="Jaffe D."/>
            <person name="Butler J."/>
            <person name="Alvarez P."/>
            <person name="Gnerre S."/>
            <person name="Grabherr M."/>
            <person name="Kleber M."/>
            <person name="Mauceli E."/>
            <person name="Brockman W."/>
            <person name="MacCallum I.A."/>
            <person name="Rounsley S."/>
            <person name="Young S."/>
            <person name="LaButti K."/>
            <person name="Pushparaj V."/>
            <person name="DeCaprio D."/>
            <person name="Crawford M."/>
            <person name="Koehrsen M."/>
            <person name="Engels R."/>
            <person name="Montgomery P."/>
            <person name="Pearson M."/>
            <person name="Howarth C."/>
            <person name="Larson L."/>
            <person name="Luoma S."/>
            <person name="White J."/>
            <person name="Kodira C."/>
            <person name="Zeng Q."/>
            <person name="O'Leary S."/>
            <person name="Yandava C."/>
            <person name="Alvarado L."/>
            <person name="Wirth D."/>
            <person name="Volkman S."/>
            <person name="Hartl D."/>
        </authorList>
    </citation>
    <scope>NUCLEOTIDE SEQUENCE [LARGE SCALE GENOMIC DNA]</scope>
</reference>
<gene>
    <name evidence="2" type="ORF">PFDG_03437</name>
</gene>
<feature type="region of interest" description="Disordered" evidence="1">
    <location>
        <begin position="1"/>
        <end position="38"/>
    </location>
</feature>
<name>A0A0L7M3F2_PLAF4</name>
<evidence type="ECO:0000256" key="1">
    <source>
        <dbReference type="SAM" id="MobiDB-lite"/>
    </source>
</evidence>
<protein>
    <submittedName>
        <fullName evidence="2">Uncharacterized protein</fullName>
    </submittedName>
</protein>
<accession>A0A0L7M3F2</accession>
<evidence type="ECO:0000313" key="3">
    <source>
        <dbReference type="Proteomes" id="UP000054282"/>
    </source>
</evidence>
<dbReference type="AlphaFoldDB" id="A0A0L7M3F2"/>
<dbReference type="Proteomes" id="UP000054282">
    <property type="component" value="Unassembled WGS sequence"/>
</dbReference>
<dbReference type="EMBL" id="DS016527">
    <property type="protein sequence ID" value="KOB87362.1"/>
    <property type="molecule type" value="Genomic_DNA"/>
</dbReference>
<organism evidence="2 3">
    <name type="scientific">Plasmodium falciparum (isolate Dd2)</name>
    <dbReference type="NCBI Taxonomy" id="57267"/>
    <lineage>
        <taxon>Eukaryota</taxon>
        <taxon>Sar</taxon>
        <taxon>Alveolata</taxon>
        <taxon>Apicomplexa</taxon>
        <taxon>Aconoidasida</taxon>
        <taxon>Haemosporida</taxon>
        <taxon>Plasmodiidae</taxon>
        <taxon>Plasmodium</taxon>
        <taxon>Plasmodium (Laverania)</taxon>
    </lineage>
</organism>
<dbReference type="KEGG" id="pfd:PFDG_03437"/>
<sequence length="102" mass="11722">MAKHFVSWLKDNDSDSEESDDEEEKNTPNNTINSNMGNLKVKSLRINDGNLKREHQSIFSNDYERVFVDSKSEKCDDDIFLDAKDGNVYTGDEEEEIDIDAI</sequence>